<evidence type="ECO:0000256" key="1">
    <source>
        <dbReference type="SAM" id="MobiDB-lite"/>
    </source>
</evidence>
<keyword evidence="3" id="KW-1185">Reference proteome</keyword>
<gene>
    <name evidence="2" type="ORF">RND71_043684</name>
</gene>
<organism evidence="2 3">
    <name type="scientific">Anisodus tanguticus</name>
    <dbReference type="NCBI Taxonomy" id="243964"/>
    <lineage>
        <taxon>Eukaryota</taxon>
        <taxon>Viridiplantae</taxon>
        <taxon>Streptophyta</taxon>
        <taxon>Embryophyta</taxon>
        <taxon>Tracheophyta</taxon>
        <taxon>Spermatophyta</taxon>
        <taxon>Magnoliopsida</taxon>
        <taxon>eudicotyledons</taxon>
        <taxon>Gunneridae</taxon>
        <taxon>Pentapetalae</taxon>
        <taxon>asterids</taxon>
        <taxon>lamiids</taxon>
        <taxon>Solanales</taxon>
        <taxon>Solanaceae</taxon>
        <taxon>Solanoideae</taxon>
        <taxon>Hyoscyameae</taxon>
        <taxon>Anisodus</taxon>
    </lineage>
</organism>
<reference evidence="2" key="1">
    <citation type="submission" date="2023-12" db="EMBL/GenBank/DDBJ databases">
        <title>Genome assembly of Anisodus tanguticus.</title>
        <authorList>
            <person name="Wang Y.-J."/>
        </authorList>
    </citation>
    <scope>NUCLEOTIDE SEQUENCE</scope>
    <source>
        <strain evidence="2">KB-2021</strain>
        <tissue evidence="2">Leaf</tissue>
    </source>
</reference>
<protein>
    <submittedName>
        <fullName evidence="2">Uncharacterized protein</fullName>
    </submittedName>
</protein>
<evidence type="ECO:0000313" key="2">
    <source>
        <dbReference type="EMBL" id="KAK4337084.1"/>
    </source>
</evidence>
<feature type="compositionally biased region" description="Acidic residues" evidence="1">
    <location>
        <begin position="145"/>
        <end position="177"/>
    </location>
</feature>
<accession>A0AAE1QPV2</accession>
<evidence type="ECO:0000313" key="3">
    <source>
        <dbReference type="Proteomes" id="UP001291623"/>
    </source>
</evidence>
<dbReference type="AlphaFoldDB" id="A0AAE1QPV2"/>
<dbReference type="Proteomes" id="UP001291623">
    <property type="component" value="Unassembled WGS sequence"/>
</dbReference>
<feature type="region of interest" description="Disordered" evidence="1">
    <location>
        <begin position="235"/>
        <end position="254"/>
    </location>
</feature>
<comment type="caution">
    <text evidence="2">The sequence shown here is derived from an EMBL/GenBank/DDBJ whole genome shotgun (WGS) entry which is preliminary data.</text>
</comment>
<name>A0AAE1QPV2_9SOLA</name>
<sequence>MNLKMVHKDDNLVEEETGLFSLKQLQKNSLYNDFEKNQDLIDEVSSIEFEDDENEDDKTLSKHEKKTLKRMKDINLTYVDKEKRLNLDEFDTAAMSSDEEERDEFGNIIDEKTRKRMNKVNVLNNKISDIKESLNKKNKLQNLDDDDEMVSSYEDDEQDVLANEDSDSDISFEESDNELILNSDNENKISKSKMFFDQGLLKNTNFDDDVELDLFDPEENNKKKIDKKEIIEEKKAFSSDDSSDDSEDEEIKNKKPIKLDANGLALGIQEEMKIYLVGFKKMKLNILENQLVYLKI</sequence>
<proteinExistence type="predicted"/>
<dbReference type="EMBL" id="JAVYJV010000056">
    <property type="protein sequence ID" value="KAK4337084.1"/>
    <property type="molecule type" value="Genomic_DNA"/>
</dbReference>
<feature type="compositionally biased region" description="Acidic residues" evidence="1">
    <location>
        <begin position="241"/>
        <end position="250"/>
    </location>
</feature>
<feature type="region of interest" description="Disordered" evidence="1">
    <location>
        <begin position="145"/>
        <end position="179"/>
    </location>
</feature>